<reference evidence="2" key="1">
    <citation type="submission" date="2025-08" db="UniProtKB">
        <authorList>
            <consortium name="RefSeq"/>
        </authorList>
    </citation>
    <scope>IDENTIFICATION</scope>
    <source>
        <strain evidence="2">Tuebingen</strain>
        <tissue evidence="2">Fibroblasts and whole tissue</tissue>
    </source>
</reference>
<sequence length="1093" mass="123776">MTHANGQTTNKIYVTCICGKLCKNHRGLKIHQARMKCLEQESKVQRTGPEPGETQEEPGPEATHRAKSLHVPEPQTPSEVVQQRIKWPPASKRSEWLQFDEDVSNIIQAIAKGDADSRLKTMTTIIFSYALERFGCIEKGKTKPTTPYTMNRRATQIHHLRQELRSLKKLYKKATDEEKQPLAELKNILRKKLMILRRAEWHRRRGRERARKRAAFITNPFGFTKQLLGDKRSGRLECSIEEVNRFIEETVSDPLREQELEPNKALISPTPPAREFSLRGPSLKEVKEIIKASRSASTPGPSGIPYLVYKRCPGLLLHLWKILKVIWQRGRVAEQWRCAEGVWIPKEENSKNINQFRIISLLSVEGKVFFSIVSRRLTEFLLENNYIDPSVQKGGIPGAPGCLEHTGVVTQLIREAHENRGDLVVLWLDLANAYGSIPHKLVELALHRHHVPSKIKDLILDYYNNFKMRVTSGSETSSWHRIGKGIITGCTISVILFALAMNMVVKSAEVECRGPLTKSGVRQPPIRAYMDDLTITTTTVPGSRWILQGLERLIAWARMSFKPSKSRSMVLKKGKVVDKFHFSISGSVIPTITEQPVKSLGKLFDSSLKDSAAIQKSKKKKKKKKELGAWLAKVDKSGLPGRFKAWIYQHSILPRVLWPLLIYAVPMSTVESLERKISGFLRKWLGLPRSLTSAALYGTSNTLQLPFSGLTEEFMVVRTREALQYRDSRDGKVSSACIEVRTGRKWNAGKAVEVAESRLQQKALVGTVAIGRAGLGYFPKTLVSQVKGKERHHLLQGEVRASVEEERVSRVVGLRQQGAWTRWNTLQRRITWANILQADFQRVRFLVQAVYDVLPSPSNLHVWGKNETPSCLLCSGRGSLEHLLSSCPKALADGRYRWRHDQVLKAIAASLASAINTSKNHRAPRKAVHFIKAGEKPRALPQLTTGLLHKASDWQLEVDLGKQLRFPHHIAATRLRPDIIAISEASRQLIILELTVPWEERIEEANERKRAKYQELVEECRERGWRTYYEPIEIGCRGFAGRSLCKVLSRLGITGVAKKRAIRSASEAAEKATRWLWIKRADPWTAVGTQVGT</sequence>
<keyword evidence="1" id="KW-1185">Reference proteome</keyword>
<name>A0AC58HPR9_DANRE</name>
<evidence type="ECO:0000313" key="1">
    <source>
        <dbReference type="Proteomes" id="UP000000437"/>
    </source>
</evidence>
<organism evidence="1 2">
    <name type="scientific">Danio rerio</name>
    <name type="common">Zebrafish</name>
    <name type="synonym">Brachydanio rerio</name>
    <dbReference type="NCBI Taxonomy" id="7955"/>
    <lineage>
        <taxon>Eukaryota</taxon>
        <taxon>Metazoa</taxon>
        <taxon>Chordata</taxon>
        <taxon>Craniata</taxon>
        <taxon>Vertebrata</taxon>
        <taxon>Euteleostomi</taxon>
        <taxon>Actinopterygii</taxon>
        <taxon>Neopterygii</taxon>
        <taxon>Teleostei</taxon>
        <taxon>Ostariophysi</taxon>
        <taxon>Cypriniformes</taxon>
        <taxon>Danionidae</taxon>
        <taxon>Danioninae</taxon>
        <taxon>Danio</taxon>
    </lineage>
</organism>
<gene>
    <name evidence="2" type="primary">LOC141378467</name>
</gene>
<evidence type="ECO:0000313" key="2">
    <source>
        <dbReference type="RefSeq" id="XP_073783995.1"/>
    </source>
</evidence>
<protein>
    <submittedName>
        <fullName evidence="2">Uncharacterized protein</fullName>
    </submittedName>
</protein>
<dbReference type="Proteomes" id="UP000000437">
    <property type="component" value="Chromosome 17"/>
</dbReference>
<proteinExistence type="predicted"/>
<dbReference type="RefSeq" id="XP_073783995.1">
    <property type="nucleotide sequence ID" value="XM_073927894.1"/>
</dbReference>
<accession>A0AC58HPR9</accession>